<protein>
    <submittedName>
        <fullName evidence="2">Uncharacterized protein</fullName>
    </submittedName>
</protein>
<dbReference type="EMBL" id="VBSP01000021">
    <property type="protein sequence ID" value="TLQ41029.1"/>
    <property type="molecule type" value="Genomic_DNA"/>
</dbReference>
<keyword evidence="1" id="KW-0812">Transmembrane</keyword>
<name>A0A5R9DVV0_9LACT</name>
<accession>A0A5R9DVV0</accession>
<feature type="transmembrane region" description="Helical" evidence="1">
    <location>
        <begin position="15"/>
        <end position="36"/>
    </location>
</feature>
<evidence type="ECO:0000313" key="2">
    <source>
        <dbReference type="EMBL" id="TLQ41029.1"/>
    </source>
</evidence>
<comment type="caution">
    <text evidence="2">The sequence shown here is derived from an EMBL/GenBank/DDBJ whole genome shotgun (WGS) entry which is preliminary data.</text>
</comment>
<organism evidence="2 3">
    <name type="scientific">Ruoffia tabacinasalis</name>
    <dbReference type="NCBI Taxonomy" id="87458"/>
    <lineage>
        <taxon>Bacteria</taxon>
        <taxon>Bacillati</taxon>
        <taxon>Bacillota</taxon>
        <taxon>Bacilli</taxon>
        <taxon>Lactobacillales</taxon>
        <taxon>Aerococcaceae</taxon>
        <taxon>Ruoffia</taxon>
    </lineage>
</organism>
<proteinExistence type="predicted"/>
<evidence type="ECO:0000313" key="3">
    <source>
        <dbReference type="Proteomes" id="UP000306420"/>
    </source>
</evidence>
<dbReference type="RefSeq" id="WP_138404668.1">
    <property type="nucleotide sequence ID" value="NZ_VBSP01000021.1"/>
</dbReference>
<gene>
    <name evidence="2" type="ORF">FEZ33_06895</name>
</gene>
<dbReference type="AlphaFoldDB" id="A0A5R9DVV0"/>
<reference evidence="2 3" key="1">
    <citation type="submission" date="2019-05" db="EMBL/GenBank/DDBJ databases">
        <title>The metagenome of a microbial culture collection derived from dairy environment covers the genomic content of the human microbiome.</title>
        <authorList>
            <person name="Roder T."/>
            <person name="Wuthrich D."/>
            <person name="Sattari Z."/>
            <person name="Von Ah U."/>
            <person name="Bar C."/>
            <person name="Ronchi F."/>
            <person name="Macpherson A.J."/>
            <person name="Ganal-Vonarburg S.C."/>
            <person name="Bruggmann R."/>
            <person name="Vergeres G."/>
        </authorList>
    </citation>
    <scope>NUCLEOTIDE SEQUENCE [LARGE SCALE GENOMIC DNA]</scope>
    <source>
        <strain evidence="2 3">FAM 24227</strain>
    </source>
</reference>
<keyword evidence="1" id="KW-0472">Membrane</keyword>
<sequence>MNRNPEEELKQKRLFMIYFGIALAIQVIVLFIYYFREGQTQLAFPMLLGIFITGAGLVTLSQFGKRQ</sequence>
<dbReference type="OrthoDB" id="2139542at2"/>
<dbReference type="Proteomes" id="UP000306420">
    <property type="component" value="Unassembled WGS sequence"/>
</dbReference>
<evidence type="ECO:0000256" key="1">
    <source>
        <dbReference type="SAM" id="Phobius"/>
    </source>
</evidence>
<feature type="transmembrane region" description="Helical" evidence="1">
    <location>
        <begin position="42"/>
        <end position="60"/>
    </location>
</feature>
<keyword evidence="1" id="KW-1133">Transmembrane helix</keyword>